<dbReference type="AlphaFoldDB" id="A0A645B8S2"/>
<organism evidence="1">
    <name type="scientific">bioreactor metagenome</name>
    <dbReference type="NCBI Taxonomy" id="1076179"/>
    <lineage>
        <taxon>unclassified sequences</taxon>
        <taxon>metagenomes</taxon>
        <taxon>ecological metagenomes</taxon>
    </lineage>
</organism>
<gene>
    <name evidence="1" type="ORF">SDC9_104913</name>
</gene>
<sequence length="472" mass="50539">MSFLWNKAAIRCELLCGDELLHLVNGDRSVDFPAHAGVFAATVADASANGGQRVFKLDQLQRLAVFPLGGKLEIALHGDMRGAVGLAGGGAALDHILAVQAVLCVPFILRPVLVPRGDGCVDVLHHGRFGAELLAQLQRVDRAVFHALSAGDAFAGVHLGDIVGAHHIHVLKHSGGAERKAPATAAIADSVRLAAAVGVGDLVHEAVFLRTFEDFIRFPARDLPSSARADIVLRRVTHLNAHILLEVSAALAHDLAVRTAGAGGHGEDIVLLQVGGDFLIACAAALAVDCTLNRDDAHEPHADGERAGAHRPAHTPVGFHCIAHDGILLHDIKVIDDHFHRAGNPGLRPEVIHTADVVDKAAAIDGEFHELLVAVFLRLADDGGNVRRRLLGIRAQRKADFTHLVRHARLEDDIFRIIPAIAALVACLKAGFFAADYIGKRNDVFAVLADIPVWECHLRRLCHAFSLPCRRK</sequence>
<proteinExistence type="predicted"/>
<evidence type="ECO:0000313" key="1">
    <source>
        <dbReference type="EMBL" id="MPM58084.1"/>
    </source>
</evidence>
<comment type="caution">
    <text evidence="1">The sequence shown here is derived from an EMBL/GenBank/DDBJ whole genome shotgun (WGS) entry which is preliminary data.</text>
</comment>
<name>A0A645B8S2_9ZZZZ</name>
<protein>
    <submittedName>
        <fullName evidence="1">Uncharacterized protein</fullName>
    </submittedName>
</protein>
<accession>A0A645B8S2</accession>
<dbReference type="EMBL" id="VSSQ01016589">
    <property type="protein sequence ID" value="MPM58084.1"/>
    <property type="molecule type" value="Genomic_DNA"/>
</dbReference>
<reference evidence="1" key="1">
    <citation type="submission" date="2019-08" db="EMBL/GenBank/DDBJ databases">
        <authorList>
            <person name="Kucharzyk K."/>
            <person name="Murdoch R.W."/>
            <person name="Higgins S."/>
            <person name="Loffler F."/>
        </authorList>
    </citation>
    <scope>NUCLEOTIDE SEQUENCE</scope>
</reference>